<keyword evidence="1" id="KW-1133">Transmembrane helix</keyword>
<evidence type="ECO:0000256" key="1">
    <source>
        <dbReference type="SAM" id="Phobius"/>
    </source>
</evidence>
<sequence>MFVATVIAFAVSGRQCRRLGRDCGETIFVALCFFGFSLCVRLMLSWQDVVLLKNSVLSLVQYLLSPGLSPV</sequence>
<feature type="transmembrane region" description="Helical" evidence="1">
    <location>
        <begin position="26"/>
        <end position="44"/>
    </location>
</feature>
<dbReference type="AlphaFoldDB" id="A0A1S7SAJ4"/>
<organism evidence="2 3">
    <name type="scientific">Agrobacterium tumefaciens str. Kerr 14</name>
    <dbReference type="NCBI Taxonomy" id="1183424"/>
    <lineage>
        <taxon>Bacteria</taxon>
        <taxon>Pseudomonadati</taxon>
        <taxon>Pseudomonadota</taxon>
        <taxon>Alphaproteobacteria</taxon>
        <taxon>Hyphomicrobiales</taxon>
        <taxon>Rhizobiaceae</taxon>
        <taxon>Rhizobium/Agrobacterium group</taxon>
        <taxon>Agrobacterium</taxon>
        <taxon>Agrobacterium tumefaciens complex</taxon>
    </lineage>
</organism>
<accession>A0A1S7SAJ4</accession>
<evidence type="ECO:0000313" key="2">
    <source>
        <dbReference type="EMBL" id="CUX65398.1"/>
    </source>
</evidence>
<proteinExistence type="predicted"/>
<keyword evidence="1" id="KW-0472">Membrane</keyword>
<protein>
    <submittedName>
        <fullName evidence="2">Uncharacterized protein</fullName>
    </submittedName>
</protein>
<dbReference type="EMBL" id="FBWC01000036">
    <property type="protein sequence ID" value="CUX65398.1"/>
    <property type="molecule type" value="Genomic_DNA"/>
</dbReference>
<dbReference type="Proteomes" id="UP000191897">
    <property type="component" value="Unassembled WGS sequence"/>
</dbReference>
<keyword evidence="1" id="KW-0812">Transmembrane</keyword>
<reference evidence="2 3" key="1">
    <citation type="submission" date="2016-01" db="EMBL/GenBank/DDBJ databases">
        <authorList>
            <person name="Oliw E.H."/>
        </authorList>
    </citation>
    <scope>NUCLEOTIDE SEQUENCE [LARGE SCALE GENOMIC DNA]</scope>
    <source>
        <strain evidence="2 3">Kerr 14</strain>
    </source>
</reference>
<name>A0A1S7SAJ4_AGRTU</name>
<gene>
    <name evidence="2" type="ORF">AGR4C_pa50015</name>
</gene>
<evidence type="ECO:0000313" key="3">
    <source>
        <dbReference type="Proteomes" id="UP000191897"/>
    </source>
</evidence>